<comment type="function">
    <text evidence="5">Involved in beta-(1--&gt;2)glucan export. Transmembrane domains (TMD) form a pore in the inner membrane and the ATP-binding domain (NBD) is responsible for energy generation.</text>
</comment>
<keyword evidence="8" id="KW-1185">Reference proteome</keyword>
<dbReference type="PROSITE" id="PS50893">
    <property type="entry name" value="ABC_TRANSPORTER_2"/>
    <property type="match status" value="1"/>
</dbReference>
<dbReference type="InterPro" id="IPR003593">
    <property type="entry name" value="AAA+_ATPase"/>
</dbReference>
<comment type="caution">
    <text evidence="7">The sequence shown here is derived from an EMBL/GenBank/DDBJ whole genome shotgun (WGS) entry which is preliminary data.</text>
</comment>
<proteinExistence type="inferred from homology"/>
<organism evidence="7 8">
    <name type="scientific">Rhodopseudomonas julia</name>
    <dbReference type="NCBI Taxonomy" id="200617"/>
    <lineage>
        <taxon>Bacteria</taxon>
        <taxon>Pseudomonadati</taxon>
        <taxon>Pseudomonadota</taxon>
        <taxon>Alphaproteobacteria</taxon>
        <taxon>Hyphomicrobiales</taxon>
        <taxon>Nitrobacteraceae</taxon>
        <taxon>Rhodopseudomonas</taxon>
    </lineage>
</organism>
<evidence type="ECO:0000256" key="3">
    <source>
        <dbReference type="ARBA" id="ARBA00022741"/>
    </source>
</evidence>
<gene>
    <name evidence="7" type="ORF">J2R99_000900</name>
</gene>
<evidence type="ECO:0000313" key="8">
    <source>
        <dbReference type="Proteomes" id="UP001230253"/>
    </source>
</evidence>
<dbReference type="SMART" id="SM00382">
    <property type="entry name" value="AAA"/>
    <property type="match status" value="1"/>
</dbReference>
<dbReference type="Pfam" id="PF00005">
    <property type="entry name" value="ABC_tran"/>
    <property type="match status" value="1"/>
</dbReference>
<dbReference type="PANTHER" id="PTHR42781">
    <property type="entry name" value="SPERMIDINE/PUTRESCINE IMPORT ATP-BINDING PROTEIN POTA"/>
    <property type="match status" value="1"/>
</dbReference>
<sequence length="220" mass="22981">MTADDAPEGLSLSQVRISLAGRLLLSVDKTIRPGEVLTVMGPSGSGKSTLLAFAAGFLDPIFAAEGRVLLAGVDVTDRPAESRQMGLLFQDPLLFPHLSVAGNLLFGLRPGASRGVRQETVSAALAEVGLGGMEGRDPATLSGGQKARIALLRTLLSRPRALLLDEPFSKLDVALRDQMRRLVFDEAGKRNLPVLLVTHDPQDAAAAGGPVIELGGTGGE</sequence>
<comment type="similarity">
    <text evidence="1">Belongs to the ABC transporter superfamily.</text>
</comment>
<accession>A0ABU0C3H2</accession>
<dbReference type="GO" id="GO:0005524">
    <property type="term" value="F:ATP binding"/>
    <property type="evidence" value="ECO:0007669"/>
    <property type="project" value="UniProtKB-KW"/>
</dbReference>
<dbReference type="Proteomes" id="UP001230253">
    <property type="component" value="Unassembled WGS sequence"/>
</dbReference>
<evidence type="ECO:0000313" key="7">
    <source>
        <dbReference type="EMBL" id="MDQ0325051.1"/>
    </source>
</evidence>
<keyword evidence="4 7" id="KW-0067">ATP-binding</keyword>
<evidence type="ECO:0000259" key="6">
    <source>
        <dbReference type="PROSITE" id="PS50893"/>
    </source>
</evidence>
<evidence type="ECO:0000256" key="2">
    <source>
        <dbReference type="ARBA" id="ARBA00022448"/>
    </source>
</evidence>
<evidence type="ECO:0000256" key="1">
    <source>
        <dbReference type="ARBA" id="ARBA00005417"/>
    </source>
</evidence>
<evidence type="ECO:0000256" key="4">
    <source>
        <dbReference type="ARBA" id="ARBA00022840"/>
    </source>
</evidence>
<dbReference type="PROSITE" id="PS00211">
    <property type="entry name" value="ABC_TRANSPORTER_1"/>
    <property type="match status" value="1"/>
</dbReference>
<protein>
    <submittedName>
        <fullName evidence="7">Thiamine transport system ATP-binding protein</fullName>
    </submittedName>
</protein>
<dbReference type="Gene3D" id="3.40.50.300">
    <property type="entry name" value="P-loop containing nucleotide triphosphate hydrolases"/>
    <property type="match status" value="1"/>
</dbReference>
<reference evidence="7 8" key="1">
    <citation type="submission" date="2023-07" db="EMBL/GenBank/DDBJ databases">
        <title>Genomic Encyclopedia of Type Strains, Phase IV (KMG-IV): sequencing the most valuable type-strain genomes for metagenomic binning, comparative biology and taxonomic classification.</title>
        <authorList>
            <person name="Goeker M."/>
        </authorList>
    </citation>
    <scope>NUCLEOTIDE SEQUENCE [LARGE SCALE GENOMIC DNA]</scope>
    <source>
        <strain evidence="7 8">DSM 11549</strain>
    </source>
</reference>
<keyword evidence="2" id="KW-0813">Transport</keyword>
<dbReference type="InterPro" id="IPR027417">
    <property type="entry name" value="P-loop_NTPase"/>
</dbReference>
<dbReference type="InterPro" id="IPR017871">
    <property type="entry name" value="ABC_transporter-like_CS"/>
</dbReference>
<dbReference type="EMBL" id="JAUSUK010000001">
    <property type="protein sequence ID" value="MDQ0325051.1"/>
    <property type="molecule type" value="Genomic_DNA"/>
</dbReference>
<evidence type="ECO:0000256" key="5">
    <source>
        <dbReference type="ARBA" id="ARBA00024722"/>
    </source>
</evidence>
<name>A0ABU0C3H2_9BRAD</name>
<dbReference type="InterPro" id="IPR003439">
    <property type="entry name" value="ABC_transporter-like_ATP-bd"/>
</dbReference>
<keyword evidence="3" id="KW-0547">Nucleotide-binding</keyword>
<dbReference type="SUPFAM" id="SSF52540">
    <property type="entry name" value="P-loop containing nucleoside triphosphate hydrolases"/>
    <property type="match status" value="1"/>
</dbReference>
<dbReference type="InterPro" id="IPR050093">
    <property type="entry name" value="ABC_SmlMolc_Importer"/>
</dbReference>
<dbReference type="PANTHER" id="PTHR42781:SF4">
    <property type="entry name" value="SPERMIDINE_PUTRESCINE IMPORT ATP-BINDING PROTEIN POTA"/>
    <property type="match status" value="1"/>
</dbReference>
<dbReference type="RefSeq" id="WP_307153282.1">
    <property type="nucleotide sequence ID" value="NZ_JAUSUK010000001.1"/>
</dbReference>
<feature type="domain" description="ABC transporter" evidence="6">
    <location>
        <begin position="7"/>
        <end position="214"/>
    </location>
</feature>